<keyword evidence="1" id="KW-0472">Membrane</keyword>
<feature type="transmembrane region" description="Helical" evidence="1">
    <location>
        <begin position="47"/>
        <end position="65"/>
    </location>
</feature>
<gene>
    <name evidence="2" type="ORF">CPZ25_018010</name>
</gene>
<dbReference type="InterPro" id="IPR011435">
    <property type="entry name" value="UmpAB"/>
</dbReference>
<feature type="transmembrane region" description="Helical" evidence="1">
    <location>
        <begin position="150"/>
        <end position="170"/>
    </location>
</feature>
<dbReference type="RefSeq" id="WP_074616552.1">
    <property type="nucleotide sequence ID" value="NZ_CP029487.1"/>
</dbReference>
<dbReference type="EMBL" id="CP029487">
    <property type="protein sequence ID" value="QCT73127.1"/>
    <property type="molecule type" value="Genomic_DNA"/>
</dbReference>
<keyword evidence="1" id="KW-1133">Transmembrane helix</keyword>
<reference evidence="2 3" key="1">
    <citation type="submission" date="2018-05" db="EMBL/GenBank/DDBJ databases">
        <title>Genome comparison of Eubacterium sp.</title>
        <authorList>
            <person name="Feng Y."/>
            <person name="Sanchez-Andrea I."/>
            <person name="Stams A.J.M."/>
            <person name="De Vos W.M."/>
        </authorList>
    </citation>
    <scope>NUCLEOTIDE SEQUENCE [LARGE SCALE GENOMIC DNA]</scope>
    <source>
        <strain evidence="2 3">YI</strain>
    </source>
</reference>
<evidence type="ECO:0000313" key="2">
    <source>
        <dbReference type="EMBL" id="QCT73127.1"/>
    </source>
</evidence>
<feature type="transmembrane region" description="Helical" evidence="1">
    <location>
        <begin position="124"/>
        <end position="144"/>
    </location>
</feature>
<keyword evidence="3" id="KW-1185">Reference proteome</keyword>
<feature type="transmembrane region" description="Helical" evidence="1">
    <location>
        <begin position="85"/>
        <end position="103"/>
    </location>
</feature>
<name>A0A4P9CC07_EUBML</name>
<dbReference type="Pfam" id="PF07556">
    <property type="entry name" value="DUF1538"/>
    <property type="match status" value="1"/>
</dbReference>
<protein>
    <submittedName>
        <fullName evidence="2">DUF1538 domain-containing protein</fullName>
    </submittedName>
</protein>
<dbReference type="KEGG" id="emt:CPZ25_018010"/>
<dbReference type="AlphaFoldDB" id="A0A4P9CC07"/>
<sequence>MSLISHLFHGMPEVAWEVFLAILPIVLIFLFLNAIALRLRAPIIKRIIGGFVVTYLGLVLFLQGVNIAFVPAGEFLGTALAELEYSWILIPLGFAIGFLVAFAEPAVQVMVKQVEEMTSGAIKARVMLLAISLGVALAVMTAMIRLLAGISLWWILIPGYILAFILGRFVEPNFLAMAFDNGGVATGPMCSTFILSLSVAVAGATPGRNPLLDGFGVVALIALAPILTTLLLGFFYKQKEAYRKRQCEKQPRDS</sequence>
<evidence type="ECO:0000313" key="3">
    <source>
        <dbReference type="Proteomes" id="UP000218387"/>
    </source>
</evidence>
<proteinExistence type="predicted"/>
<organism evidence="2 3">
    <name type="scientific">Eubacterium maltosivorans</name>
    <dbReference type="NCBI Taxonomy" id="2041044"/>
    <lineage>
        <taxon>Bacteria</taxon>
        <taxon>Bacillati</taxon>
        <taxon>Bacillota</taxon>
        <taxon>Clostridia</taxon>
        <taxon>Eubacteriales</taxon>
        <taxon>Eubacteriaceae</taxon>
        <taxon>Eubacterium</taxon>
    </lineage>
</organism>
<feature type="transmembrane region" description="Helical" evidence="1">
    <location>
        <begin position="14"/>
        <end position="35"/>
    </location>
</feature>
<evidence type="ECO:0000256" key="1">
    <source>
        <dbReference type="SAM" id="Phobius"/>
    </source>
</evidence>
<feature type="transmembrane region" description="Helical" evidence="1">
    <location>
        <begin position="182"/>
        <end position="203"/>
    </location>
</feature>
<feature type="transmembrane region" description="Helical" evidence="1">
    <location>
        <begin position="215"/>
        <end position="236"/>
    </location>
</feature>
<keyword evidence="1" id="KW-0812">Transmembrane</keyword>
<dbReference type="Proteomes" id="UP000218387">
    <property type="component" value="Chromosome"/>
</dbReference>
<accession>A0A4P9CC07</accession>